<dbReference type="AlphaFoldDB" id="A0A2V5KSQ6"/>
<gene>
    <name evidence="1" type="ORF">DLM86_21790</name>
</gene>
<proteinExistence type="predicted"/>
<dbReference type="InterPro" id="IPR029063">
    <property type="entry name" value="SAM-dependent_MTases_sf"/>
</dbReference>
<dbReference type="EMBL" id="QJVJ01000010">
    <property type="protein sequence ID" value="PYI52116.1"/>
    <property type="molecule type" value="Genomic_DNA"/>
</dbReference>
<evidence type="ECO:0008006" key="3">
    <source>
        <dbReference type="Google" id="ProtNLM"/>
    </source>
</evidence>
<accession>A0A2V5KSQ6</accession>
<organism evidence="1 2">
    <name type="scientific">Paenibacillus flagellatus</name>
    <dbReference type="NCBI Taxonomy" id="2211139"/>
    <lineage>
        <taxon>Bacteria</taxon>
        <taxon>Bacillati</taxon>
        <taxon>Bacillota</taxon>
        <taxon>Bacilli</taxon>
        <taxon>Bacillales</taxon>
        <taxon>Paenibacillaceae</taxon>
        <taxon>Paenibacillus</taxon>
    </lineage>
</organism>
<comment type="caution">
    <text evidence="1">The sequence shown here is derived from an EMBL/GenBank/DDBJ whole genome shotgun (WGS) entry which is preliminary data.</text>
</comment>
<name>A0A2V5KSQ6_9BACL</name>
<evidence type="ECO:0000313" key="1">
    <source>
        <dbReference type="EMBL" id="PYI52116.1"/>
    </source>
</evidence>
<dbReference type="SUPFAM" id="SSF53335">
    <property type="entry name" value="S-adenosyl-L-methionine-dependent methyltransferases"/>
    <property type="match status" value="1"/>
</dbReference>
<reference evidence="1 2" key="1">
    <citation type="submission" date="2018-05" db="EMBL/GenBank/DDBJ databases">
        <title>Paenibacillus flagellatus sp. nov., isolated from selenium mineral soil.</title>
        <authorList>
            <person name="Dai X."/>
        </authorList>
    </citation>
    <scope>NUCLEOTIDE SEQUENCE [LARGE SCALE GENOMIC DNA]</scope>
    <source>
        <strain evidence="1 2">DXL2</strain>
    </source>
</reference>
<dbReference type="RefSeq" id="WP_110842187.1">
    <property type="nucleotide sequence ID" value="NZ_QJVJ01000010.1"/>
</dbReference>
<evidence type="ECO:0000313" key="2">
    <source>
        <dbReference type="Proteomes" id="UP000247476"/>
    </source>
</evidence>
<dbReference type="OrthoDB" id="9780415at2"/>
<keyword evidence="2" id="KW-1185">Reference proteome</keyword>
<protein>
    <recommendedName>
        <fullName evidence="3">Methyltransferase type 11 domain-containing protein</fullName>
    </recommendedName>
</protein>
<dbReference type="Proteomes" id="UP000247476">
    <property type="component" value="Unassembled WGS sequence"/>
</dbReference>
<sequence>MGMTTLEKMNYFLFDRKPIAYNRINYNNCSERAVEIPIAVRFLLDSGAGTDAPYLEIGNVLSYYAPLLAPHPALANRQVLDKFEQCPGVLNVDLMDFATKYSRIVSLSTVEHVGQHAYGENKIGDREAPLFAIQKIYNLLEPGGLALITVPFGKLMDLGWLIQFGDDYLNSLVDRFGLPPEAVTLSYFKKLDMDMHFEAPRQVWIQCGPESLAETTFDSPYVFANGIAVIRLRKVSGDVDVRPQPAAHFRYHPPVAVGSLYAPPFIRPHGYDHDGWMPVDRAGYAFYGPYVPLAPQTYELRAYVEVLGHGHFTLNVSTQSGSRTLWSHSFSQTAQIEARIPVAAAAGDAEIRLYKHNDSPCRVRVPVLVLAPV</sequence>